<sequence>MVLPARRVFLPAVPVNFQALFFRPAGVTGEADRRLAPGFKDKLHKTSFFLPIPAKSSNFFRTGEPNRLSIRLNKGMKNLRDIE</sequence>
<dbReference type="AlphaFoldDB" id="A0A1B7LFF6"/>
<proteinExistence type="predicted"/>
<evidence type="ECO:0000313" key="1">
    <source>
        <dbReference type="EMBL" id="OAT82322.1"/>
    </source>
</evidence>
<name>A0A1B7LFF6_9FIRM</name>
<dbReference type="EMBL" id="LYVF01000137">
    <property type="protein sequence ID" value="OAT82322.1"/>
    <property type="molecule type" value="Genomic_DNA"/>
</dbReference>
<keyword evidence="2" id="KW-1185">Reference proteome</keyword>
<dbReference type="STRING" id="1838280.A6M21_09235"/>
<comment type="caution">
    <text evidence="1">The sequence shown here is derived from an EMBL/GenBank/DDBJ whole genome shotgun (WGS) entry which is preliminary data.</text>
</comment>
<accession>A0A1B7LFF6</accession>
<dbReference type="Proteomes" id="UP000078532">
    <property type="component" value="Unassembled WGS sequence"/>
</dbReference>
<reference evidence="1 2" key="1">
    <citation type="submission" date="2016-04" db="EMBL/GenBank/DDBJ databases">
        <authorList>
            <person name="Evans L.H."/>
            <person name="Alamgir A."/>
            <person name="Owens N."/>
            <person name="Weber N.D."/>
            <person name="Virtaneva K."/>
            <person name="Barbian K."/>
            <person name="Babar A."/>
            <person name="Rosenke K."/>
        </authorList>
    </citation>
    <scope>NUCLEOTIDE SEQUENCE [LARGE SCALE GENOMIC DNA]</scope>
    <source>
        <strain evidence="1 2">LMa1</strain>
    </source>
</reference>
<evidence type="ECO:0000313" key="2">
    <source>
        <dbReference type="Proteomes" id="UP000078532"/>
    </source>
</evidence>
<organism evidence="1 2">
    <name type="scientific">Desulfotomaculum copahuensis</name>
    <dbReference type="NCBI Taxonomy" id="1838280"/>
    <lineage>
        <taxon>Bacteria</taxon>
        <taxon>Bacillati</taxon>
        <taxon>Bacillota</taxon>
        <taxon>Clostridia</taxon>
        <taxon>Eubacteriales</taxon>
        <taxon>Desulfotomaculaceae</taxon>
        <taxon>Desulfotomaculum</taxon>
    </lineage>
</organism>
<protein>
    <submittedName>
        <fullName evidence="1">Uncharacterized protein</fullName>
    </submittedName>
</protein>
<gene>
    <name evidence="1" type="ORF">A6M21_09235</name>
</gene>